<proteinExistence type="predicted"/>
<protein>
    <submittedName>
        <fullName evidence="1">Uncharacterized protein</fullName>
    </submittedName>
</protein>
<feature type="non-terminal residue" evidence="1">
    <location>
        <position position="62"/>
    </location>
</feature>
<evidence type="ECO:0000313" key="1">
    <source>
        <dbReference type="EMBL" id="SVB56296.1"/>
    </source>
</evidence>
<gene>
    <name evidence="1" type="ORF">METZ01_LOCUS209150</name>
</gene>
<accession>A0A382EZX7</accession>
<name>A0A382EZX7_9ZZZZ</name>
<reference evidence="1" key="1">
    <citation type="submission" date="2018-05" db="EMBL/GenBank/DDBJ databases">
        <authorList>
            <person name="Lanie J.A."/>
            <person name="Ng W.-L."/>
            <person name="Kazmierczak K.M."/>
            <person name="Andrzejewski T.M."/>
            <person name="Davidsen T.M."/>
            <person name="Wayne K.J."/>
            <person name="Tettelin H."/>
            <person name="Glass J.I."/>
            <person name="Rusch D."/>
            <person name="Podicherti R."/>
            <person name="Tsui H.-C.T."/>
            <person name="Winkler M.E."/>
        </authorList>
    </citation>
    <scope>NUCLEOTIDE SEQUENCE</scope>
</reference>
<sequence>MTQLIDPAKFTEATTQLRSFFLARGFQEVHTQNRLSILAACEDPTTVATYNYAGEVWPLPQT</sequence>
<dbReference type="EMBL" id="UINC01047253">
    <property type="protein sequence ID" value="SVB56296.1"/>
    <property type="molecule type" value="Genomic_DNA"/>
</dbReference>
<dbReference type="AlphaFoldDB" id="A0A382EZX7"/>
<organism evidence="1">
    <name type="scientific">marine metagenome</name>
    <dbReference type="NCBI Taxonomy" id="408172"/>
    <lineage>
        <taxon>unclassified sequences</taxon>
        <taxon>metagenomes</taxon>
        <taxon>ecological metagenomes</taxon>
    </lineage>
</organism>